<reference evidence="5" key="2">
    <citation type="submission" date="2021-02" db="UniProtKB">
        <authorList>
            <consortium name="EnsemblMetazoa"/>
        </authorList>
    </citation>
    <scope>IDENTIFICATION</scope>
    <source>
        <strain evidence="5">JHB</strain>
    </source>
</reference>
<proteinExistence type="predicted"/>
<dbReference type="Pfam" id="PF00651">
    <property type="entry name" value="BTB"/>
    <property type="match status" value="1"/>
</dbReference>
<dbReference type="Gene3D" id="3.30.710.10">
    <property type="entry name" value="Potassium Channel Kv1.1, Chain A"/>
    <property type="match status" value="2"/>
</dbReference>
<dbReference type="SUPFAM" id="SSF54695">
    <property type="entry name" value="POZ domain"/>
    <property type="match status" value="1"/>
</dbReference>
<dbReference type="Proteomes" id="UP000002320">
    <property type="component" value="Unassembled WGS sequence"/>
</dbReference>
<dbReference type="EMBL" id="DS232848">
    <property type="protein sequence ID" value="EDS26101.1"/>
    <property type="molecule type" value="Genomic_DNA"/>
</dbReference>
<evidence type="ECO:0000256" key="2">
    <source>
        <dbReference type="ARBA" id="ARBA00022737"/>
    </source>
</evidence>
<dbReference type="PANTHER" id="PTHR46376:SF1">
    <property type="entry name" value="LEUCINE-ZIPPER-LIKE TRANSCRIPTIONAL REGULATOR 1"/>
    <property type="match status" value="1"/>
</dbReference>
<dbReference type="InterPro" id="IPR051568">
    <property type="entry name" value="LZTR1/Attractin"/>
</dbReference>
<evidence type="ECO:0000313" key="5">
    <source>
        <dbReference type="EnsemblMetazoa" id="CPIJ017663-PA"/>
    </source>
</evidence>
<name>B0XEP0_CULQU</name>
<protein>
    <submittedName>
        <fullName evidence="4 5">Leucine-zipper-like transcriptional regulator 1</fullName>
    </submittedName>
</protein>
<dbReference type="PROSITE" id="PS50097">
    <property type="entry name" value="BTB"/>
    <property type="match status" value="1"/>
</dbReference>
<dbReference type="EnsemblMetazoa" id="CPIJ017663-RA">
    <property type="protein sequence ID" value="CPIJ017663-PA"/>
    <property type="gene ID" value="CPIJ017663"/>
</dbReference>
<evidence type="ECO:0000256" key="1">
    <source>
        <dbReference type="ARBA" id="ARBA00022441"/>
    </source>
</evidence>
<dbReference type="eggNOG" id="ENOG502QQ74">
    <property type="taxonomic scope" value="Eukaryota"/>
</dbReference>
<evidence type="ECO:0000313" key="6">
    <source>
        <dbReference type="Proteomes" id="UP000002320"/>
    </source>
</evidence>
<evidence type="ECO:0000259" key="3">
    <source>
        <dbReference type="PROSITE" id="PS50097"/>
    </source>
</evidence>
<dbReference type="PANTHER" id="PTHR46376">
    <property type="entry name" value="LEUCINE-ZIPPER-LIKE TRANSCRIPTIONAL REGULATOR 1"/>
    <property type="match status" value="1"/>
</dbReference>
<dbReference type="VEuPathDB" id="VectorBase:CPIJ017663"/>
<dbReference type="InterPro" id="IPR000210">
    <property type="entry name" value="BTB/POZ_dom"/>
</dbReference>
<dbReference type="InterPro" id="IPR011333">
    <property type="entry name" value="SKP1/BTB/POZ_sf"/>
</dbReference>
<dbReference type="InParanoid" id="B0XEP0"/>
<dbReference type="OrthoDB" id="10250130at2759"/>
<dbReference type="HOGENOM" id="CLU_070341_0_0_1"/>
<keyword evidence="2" id="KW-0677">Repeat</keyword>
<dbReference type="AlphaFoldDB" id="B0XEP0"/>
<keyword evidence="6" id="KW-1185">Reference proteome</keyword>
<dbReference type="OMA" id="HFIDIVM"/>
<reference evidence="4" key="1">
    <citation type="submission" date="2007-03" db="EMBL/GenBank/DDBJ databases">
        <title>Annotation of Culex pipiens quinquefasciatus.</title>
        <authorList>
            <consortium name="The Broad Institute Genome Sequencing Platform"/>
            <person name="Atkinson P.W."/>
            <person name="Hemingway J."/>
            <person name="Christensen B.M."/>
            <person name="Higgs S."/>
            <person name="Kodira C."/>
            <person name="Hannick L."/>
            <person name="Megy K."/>
            <person name="O'Leary S."/>
            <person name="Pearson M."/>
            <person name="Haas B.J."/>
            <person name="Mauceli E."/>
            <person name="Wortman J.R."/>
            <person name="Lee N.H."/>
            <person name="Guigo R."/>
            <person name="Stanke M."/>
            <person name="Alvarado L."/>
            <person name="Amedeo P."/>
            <person name="Antoine C.H."/>
            <person name="Arensburger P."/>
            <person name="Bidwell S.L."/>
            <person name="Crawford M."/>
            <person name="Camaro F."/>
            <person name="Devon K."/>
            <person name="Engels R."/>
            <person name="Hammond M."/>
            <person name="Howarth C."/>
            <person name="Koehrsen M."/>
            <person name="Lawson D."/>
            <person name="Montgomery P."/>
            <person name="Nene V."/>
            <person name="Nusbaum C."/>
            <person name="Puiu D."/>
            <person name="Romero-Severson J."/>
            <person name="Severson D.W."/>
            <person name="Shumway M."/>
            <person name="Sisk P."/>
            <person name="Stolte C."/>
            <person name="Zeng Q."/>
            <person name="Eisenstadt E."/>
            <person name="Fraser-Liggett C."/>
            <person name="Strausberg R."/>
            <person name="Galagan J."/>
            <person name="Birren B."/>
            <person name="Collins F.H."/>
        </authorList>
    </citation>
    <scope>NUCLEOTIDE SEQUENCE [LARGE SCALE GENOMIC DNA]</scope>
    <source>
        <strain evidence="4">JHB</strain>
    </source>
</reference>
<accession>B0XEP0</accession>
<dbReference type="SMART" id="SM00225">
    <property type="entry name" value="BTB"/>
    <property type="match status" value="1"/>
</dbReference>
<dbReference type="VEuPathDB" id="VectorBase:CQUJHB013949"/>
<gene>
    <name evidence="5" type="primary">6051718</name>
    <name evidence="4" type="ORF">CpipJ_CPIJ017663</name>
</gene>
<dbReference type="GO" id="GO:0005794">
    <property type="term" value="C:Golgi apparatus"/>
    <property type="evidence" value="ECO:0007669"/>
    <property type="project" value="TreeGrafter"/>
</dbReference>
<keyword evidence="1" id="KW-0880">Kelch repeat</keyword>
<evidence type="ECO:0000313" key="4">
    <source>
        <dbReference type="EMBL" id="EDS26101.1"/>
    </source>
</evidence>
<organism>
    <name type="scientific">Culex quinquefasciatus</name>
    <name type="common">Southern house mosquito</name>
    <name type="synonym">Culex pungens</name>
    <dbReference type="NCBI Taxonomy" id="7176"/>
    <lineage>
        <taxon>Eukaryota</taxon>
        <taxon>Metazoa</taxon>
        <taxon>Ecdysozoa</taxon>
        <taxon>Arthropoda</taxon>
        <taxon>Hexapoda</taxon>
        <taxon>Insecta</taxon>
        <taxon>Pterygota</taxon>
        <taxon>Neoptera</taxon>
        <taxon>Endopterygota</taxon>
        <taxon>Diptera</taxon>
        <taxon>Nematocera</taxon>
        <taxon>Culicoidea</taxon>
        <taxon>Culicidae</taxon>
        <taxon>Culicinae</taxon>
        <taxon>Culicini</taxon>
        <taxon>Culex</taxon>
        <taxon>Culex</taxon>
    </lineage>
</organism>
<feature type="domain" description="BTB" evidence="3">
    <location>
        <begin position="121"/>
        <end position="180"/>
    </location>
</feature>
<sequence length="213" mass="24524">MDVYQLAVQFYIPRLEQLGVQYLEFKISKTNVLDALYNADRMGLTLIKDHCMGFITKDDHFIDIVMSPEFAALEKMLIVEIIRKKQNPSKHSTDMKYDKTIGTSLENDMAVFLKSGGKEFCDINLVLEGKVIPAHKSILAARCTYFQAMFRSFMPADNTVNEAFSSLLRYIYYGDTKMPPEDSLYLFQAPCFYGFTNNRLQAFCKHNLENNIT</sequence>
<dbReference type="KEGG" id="cqu:CpipJ_CPIJ017663"/>